<protein>
    <submittedName>
        <fullName evidence="1">Uncharacterized protein</fullName>
    </submittedName>
</protein>
<dbReference type="EMBL" id="PHWZ01001859">
    <property type="protein sequence ID" value="TEY19752.1"/>
    <property type="molecule type" value="Genomic_DNA"/>
</dbReference>
<gene>
    <name evidence="1" type="ORF">BOTCAL_1863g00010</name>
</gene>
<dbReference type="Proteomes" id="UP000297299">
    <property type="component" value="Unassembled WGS sequence"/>
</dbReference>
<name>A0A4Y8CAT3_9HELO</name>
<comment type="caution">
    <text evidence="1">The sequence shown here is derived from an EMBL/GenBank/DDBJ whole genome shotgun (WGS) entry which is preliminary data.</text>
</comment>
<evidence type="ECO:0000313" key="1">
    <source>
        <dbReference type="EMBL" id="TEY19752.1"/>
    </source>
</evidence>
<accession>A0A4Y8CAT3</accession>
<evidence type="ECO:0000313" key="2">
    <source>
        <dbReference type="Proteomes" id="UP000297299"/>
    </source>
</evidence>
<dbReference type="OrthoDB" id="3561913at2759"/>
<reference evidence="1 2" key="1">
    <citation type="submission" date="2017-11" db="EMBL/GenBank/DDBJ databases">
        <title>Comparative genomics of Botrytis spp.</title>
        <authorList>
            <person name="Valero-Jimenez C.A."/>
            <person name="Tapia P."/>
            <person name="Veloso J."/>
            <person name="Silva-Moreno E."/>
            <person name="Staats M."/>
            <person name="Valdes J.H."/>
            <person name="Van Kan J.A.L."/>
        </authorList>
    </citation>
    <scope>NUCLEOTIDE SEQUENCE [LARGE SCALE GENOMIC DNA]</scope>
    <source>
        <strain evidence="1 2">MUCL2830</strain>
    </source>
</reference>
<sequence>MLGRMAVNGWNALKDLMNELITVNNYGYKPLLGGELKDADSPKIPSREWIRKEFLDIANHDPALKESEQRWLWGGLELDGIEKAAQAIRQHND</sequence>
<organism evidence="1 2">
    <name type="scientific">Botryotinia calthae</name>
    <dbReference type="NCBI Taxonomy" id="38488"/>
    <lineage>
        <taxon>Eukaryota</taxon>
        <taxon>Fungi</taxon>
        <taxon>Dikarya</taxon>
        <taxon>Ascomycota</taxon>
        <taxon>Pezizomycotina</taxon>
        <taxon>Leotiomycetes</taxon>
        <taxon>Helotiales</taxon>
        <taxon>Sclerotiniaceae</taxon>
        <taxon>Botryotinia</taxon>
    </lineage>
</organism>
<proteinExistence type="predicted"/>
<keyword evidence="2" id="KW-1185">Reference proteome</keyword>
<dbReference type="AlphaFoldDB" id="A0A4Y8CAT3"/>